<dbReference type="GO" id="GO:0006885">
    <property type="term" value="P:regulation of pH"/>
    <property type="evidence" value="ECO:0007669"/>
    <property type="project" value="InterPro"/>
</dbReference>
<dbReference type="Gene3D" id="1.20.1530.10">
    <property type="entry name" value="Na+/H+ antiporter like domain"/>
    <property type="match status" value="1"/>
</dbReference>
<dbReference type="InterPro" id="IPR004670">
    <property type="entry name" value="NhaA"/>
</dbReference>
<dbReference type="GO" id="GO:0015385">
    <property type="term" value="F:sodium:proton antiporter activity"/>
    <property type="evidence" value="ECO:0007669"/>
    <property type="project" value="TreeGrafter"/>
</dbReference>
<evidence type="ECO:0000256" key="3">
    <source>
        <dbReference type="ARBA" id="ARBA00022475"/>
    </source>
</evidence>
<protein>
    <recommendedName>
        <fullName evidence="2">Putative Na(+)/H(+) antiporter NhaA homolog</fullName>
    </recommendedName>
</protein>
<geneLocation type="plasmid" evidence="8">
    <name>pMOC1</name>
</geneLocation>
<evidence type="ECO:0000256" key="2">
    <source>
        <dbReference type="ARBA" id="ARBA00015550"/>
    </source>
</evidence>
<name>A0A088B2F5_9HYPH</name>
<keyword evidence="6 7" id="KW-0472">Membrane</keyword>
<keyword evidence="4 7" id="KW-0812">Transmembrane</keyword>
<evidence type="ECO:0000256" key="4">
    <source>
        <dbReference type="ARBA" id="ARBA00022692"/>
    </source>
</evidence>
<evidence type="ECO:0000256" key="7">
    <source>
        <dbReference type="SAM" id="Phobius"/>
    </source>
</evidence>
<dbReference type="AlphaFoldDB" id="A0A088B2F5"/>
<reference evidence="8" key="1">
    <citation type="journal article" date="2014" name="PLoS ONE">
        <title>Genome Information of Methylobacterium oryzae, a Plant-Probiotic Methylotroph in the Phyllosphere.</title>
        <authorList>
            <person name="Kwak M.J."/>
            <person name="Jeong H."/>
            <person name="Madhaiyan M."/>
            <person name="Lee Y."/>
            <person name="Sa T.M."/>
            <person name="Oh T.K."/>
            <person name="Kim J.F."/>
        </authorList>
    </citation>
    <scope>NUCLEOTIDE SEQUENCE</scope>
    <source>
        <strain evidence="8">CBMB20</strain>
        <plasmid evidence="8">pMOC1</plasmid>
    </source>
</reference>
<feature type="transmembrane region" description="Helical" evidence="7">
    <location>
        <begin position="165"/>
        <end position="187"/>
    </location>
</feature>
<feature type="transmembrane region" description="Helical" evidence="7">
    <location>
        <begin position="12"/>
        <end position="29"/>
    </location>
</feature>
<feature type="transmembrane region" description="Helical" evidence="7">
    <location>
        <begin position="41"/>
        <end position="69"/>
    </location>
</feature>
<dbReference type="PANTHER" id="PTHR30341:SF0">
    <property type="entry name" value="NA(+)_H(+) ANTIPORTER NHAA"/>
    <property type="match status" value="1"/>
</dbReference>
<feature type="transmembrane region" description="Helical" evidence="7">
    <location>
        <begin position="95"/>
        <end position="116"/>
    </location>
</feature>
<dbReference type="GO" id="GO:0005886">
    <property type="term" value="C:plasma membrane"/>
    <property type="evidence" value="ECO:0007669"/>
    <property type="project" value="UniProtKB-SubCell"/>
</dbReference>
<keyword evidence="5 7" id="KW-1133">Transmembrane helix</keyword>
<keyword evidence="3" id="KW-1003">Cell membrane</keyword>
<feature type="transmembrane region" description="Helical" evidence="7">
    <location>
        <begin position="128"/>
        <end position="153"/>
    </location>
</feature>
<dbReference type="EMBL" id="JX627580">
    <property type="protein sequence ID" value="AGO88358.1"/>
    <property type="molecule type" value="Genomic_DNA"/>
</dbReference>
<evidence type="ECO:0000256" key="1">
    <source>
        <dbReference type="ARBA" id="ARBA00004429"/>
    </source>
</evidence>
<dbReference type="PANTHER" id="PTHR30341">
    <property type="entry name" value="SODIUM ION/PROTON ANTIPORTER NHAA-RELATED"/>
    <property type="match status" value="1"/>
</dbReference>
<organism evidence="8">
    <name type="scientific">Methylobacterium oryzae CBMB20</name>
    <dbReference type="NCBI Taxonomy" id="693986"/>
    <lineage>
        <taxon>Bacteria</taxon>
        <taxon>Pseudomonadati</taxon>
        <taxon>Pseudomonadota</taxon>
        <taxon>Alphaproteobacteria</taxon>
        <taxon>Hyphomicrobiales</taxon>
        <taxon>Methylobacteriaceae</taxon>
        <taxon>Methylobacterium</taxon>
    </lineage>
</organism>
<sequence length="226" mass="23645">MIIALFYTADLSLPMLGGAAATLAVLYGLNKAGVARLWPYLTLGIILWVFVLASGIHATIAGVLLALTIPLRLSVGKPDDPTSPLHILEHAVHPWSAYLILPVFGFANAGVSLAGITPRMLLDPVTLGVALGLFVGKQVGVFGLVIAAVRLGLAQRPAHAGWWQVYGVSLLCGVGFTMSLFIGLLAFANAPELEAETKVGVLMGSLACMVAGALVLRFAPARPFPR</sequence>
<dbReference type="InterPro" id="IPR023171">
    <property type="entry name" value="Na/H_antiporter_dom_sf"/>
</dbReference>
<proteinExistence type="predicted"/>
<comment type="subcellular location">
    <subcellularLocation>
        <location evidence="1">Cell inner membrane</location>
        <topology evidence="1">Multi-pass membrane protein</topology>
    </subcellularLocation>
</comment>
<evidence type="ECO:0000256" key="5">
    <source>
        <dbReference type="ARBA" id="ARBA00022989"/>
    </source>
</evidence>
<evidence type="ECO:0000256" key="6">
    <source>
        <dbReference type="ARBA" id="ARBA00023136"/>
    </source>
</evidence>
<dbReference type="Pfam" id="PF06965">
    <property type="entry name" value="Na_H_antiport_1"/>
    <property type="match status" value="1"/>
</dbReference>
<feature type="transmembrane region" description="Helical" evidence="7">
    <location>
        <begin position="199"/>
        <end position="219"/>
    </location>
</feature>
<accession>A0A088B2F5</accession>
<evidence type="ECO:0000313" key="8">
    <source>
        <dbReference type="EMBL" id="AGO88358.1"/>
    </source>
</evidence>
<keyword evidence="8" id="KW-0614">Plasmid</keyword>
<gene>
    <name evidence="8" type="primary">nhaA</name>
    <name evidence="8" type="ORF">MOC_1p0120</name>
</gene>